<keyword evidence="2 5" id="KW-0223">Dioxygenase</keyword>
<protein>
    <submittedName>
        <fullName evidence="5">Protocatechuate 3,4-dioxygenase beta subunit</fullName>
    </submittedName>
</protein>
<evidence type="ECO:0000256" key="2">
    <source>
        <dbReference type="ARBA" id="ARBA00022964"/>
    </source>
</evidence>
<dbReference type="PANTHER" id="PTHR33711:SF7">
    <property type="entry name" value="INTRADIOL RING-CLEAVAGE DIOXYGENASES DOMAIN-CONTAINING PROTEIN-RELATED"/>
    <property type="match status" value="1"/>
</dbReference>
<dbReference type="Proteomes" id="UP000239494">
    <property type="component" value="Unassembled WGS sequence"/>
</dbReference>
<dbReference type="InterPro" id="IPR015889">
    <property type="entry name" value="Intradiol_dOase_core"/>
</dbReference>
<dbReference type="InterPro" id="IPR050770">
    <property type="entry name" value="Intradiol_RC_Dioxygenase"/>
</dbReference>
<evidence type="ECO:0000256" key="3">
    <source>
        <dbReference type="ARBA" id="ARBA00023002"/>
    </source>
</evidence>
<feature type="domain" description="Intradiol ring-cleavage dioxygenases" evidence="4">
    <location>
        <begin position="89"/>
        <end position="267"/>
    </location>
</feature>
<accession>A0A2T0STS8</accession>
<dbReference type="Pfam" id="PF00775">
    <property type="entry name" value="Dioxygenase_C"/>
    <property type="match status" value="1"/>
</dbReference>
<evidence type="ECO:0000313" key="6">
    <source>
        <dbReference type="Proteomes" id="UP000239494"/>
    </source>
</evidence>
<evidence type="ECO:0000313" key="5">
    <source>
        <dbReference type="EMBL" id="PRY36827.1"/>
    </source>
</evidence>
<name>A0A2T0STS8_9PSEU</name>
<reference evidence="5 6" key="1">
    <citation type="submission" date="2018-03" db="EMBL/GenBank/DDBJ databases">
        <title>Genomic Encyclopedia of Archaeal and Bacterial Type Strains, Phase II (KMG-II): from individual species to whole genera.</title>
        <authorList>
            <person name="Goeker M."/>
        </authorList>
    </citation>
    <scope>NUCLEOTIDE SEQUENCE [LARGE SCALE GENOMIC DNA]</scope>
    <source>
        <strain evidence="5 6">DSM 44720</strain>
    </source>
</reference>
<evidence type="ECO:0000259" key="4">
    <source>
        <dbReference type="Pfam" id="PF00775"/>
    </source>
</evidence>
<gene>
    <name evidence="5" type="ORF">CLV43_111199</name>
</gene>
<comment type="caution">
    <text evidence="5">The sequence shown here is derived from an EMBL/GenBank/DDBJ whole genome shotgun (WGS) entry which is preliminary data.</text>
</comment>
<dbReference type="Gene3D" id="2.60.130.10">
    <property type="entry name" value="Aromatic compound dioxygenase"/>
    <property type="match status" value="1"/>
</dbReference>
<organism evidence="5 6">
    <name type="scientific">Umezawaea tangerina</name>
    <dbReference type="NCBI Taxonomy" id="84725"/>
    <lineage>
        <taxon>Bacteria</taxon>
        <taxon>Bacillati</taxon>
        <taxon>Actinomycetota</taxon>
        <taxon>Actinomycetes</taxon>
        <taxon>Pseudonocardiales</taxon>
        <taxon>Pseudonocardiaceae</taxon>
        <taxon>Umezawaea</taxon>
    </lineage>
</organism>
<dbReference type="SUPFAM" id="SSF49482">
    <property type="entry name" value="Aromatic compound dioxygenase"/>
    <property type="match status" value="1"/>
</dbReference>
<dbReference type="GO" id="GO:0016702">
    <property type="term" value="F:oxidoreductase activity, acting on single donors with incorporation of molecular oxygen, incorporation of two atoms of oxygen"/>
    <property type="evidence" value="ECO:0007669"/>
    <property type="project" value="InterPro"/>
</dbReference>
<dbReference type="PANTHER" id="PTHR33711">
    <property type="entry name" value="DIOXYGENASE, PUTATIVE (AFU_ORTHOLOGUE AFUA_2G02910)-RELATED"/>
    <property type="match status" value="1"/>
</dbReference>
<proteinExistence type="inferred from homology"/>
<comment type="similarity">
    <text evidence="1">Belongs to the intradiol ring-cleavage dioxygenase family.</text>
</comment>
<dbReference type="GO" id="GO:0008199">
    <property type="term" value="F:ferric iron binding"/>
    <property type="evidence" value="ECO:0007669"/>
    <property type="project" value="InterPro"/>
</dbReference>
<sequence>MTTTTDAPWAIDQTRINPRAVRLTEAFKDALARLRDEHGFTFDDLRVVGSLLEHLHDTSGLPLAMLAVPLFSEVFQGGGDGYTISEELDSPTYVPGSPMIGNPGVLPMRPDEPGVPLIASGRVLDGHRRPLAGAELVIYQASNDGVYSGFLDDGQPEHNLRGRLLTDAEGRYSFTTITPVPYSDARDLSAEVVAAVAALGRSLYRPAHIHYEVHHPDLLKPFRGEVYFAGDPVIPLDVAGPKVAAPSLQADLVRRDDPEDIAAHGFEVPFNTVVHDFVLKTRTSPETARSA</sequence>
<keyword evidence="3" id="KW-0560">Oxidoreductase</keyword>
<dbReference type="EMBL" id="PVTF01000011">
    <property type="protein sequence ID" value="PRY36827.1"/>
    <property type="molecule type" value="Genomic_DNA"/>
</dbReference>
<evidence type="ECO:0000256" key="1">
    <source>
        <dbReference type="ARBA" id="ARBA00007825"/>
    </source>
</evidence>
<dbReference type="InterPro" id="IPR000627">
    <property type="entry name" value="Intradiol_dOase_C"/>
</dbReference>
<dbReference type="AlphaFoldDB" id="A0A2T0STS8"/>
<keyword evidence="6" id="KW-1185">Reference proteome</keyword>
<dbReference type="RefSeq" id="WP_106192268.1">
    <property type="nucleotide sequence ID" value="NZ_PVTF01000011.1"/>
</dbReference>
<dbReference type="OrthoDB" id="9800887at2"/>